<keyword evidence="2" id="KW-1185">Reference proteome</keyword>
<dbReference type="PANTHER" id="PTHR47022:SF1">
    <property type="entry name" value="BTB AND MATH DOMAIN-CONTAINING PROTEIN 36-RELATED"/>
    <property type="match status" value="1"/>
</dbReference>
<dbReference type="SMART" id="SM00225">
    <property type="entry name" value="BTB"/>
    <property type="match status" value="1"/>
</dbReference>
<dbReference type="InterPro" id="IPR011333">
    <property type="entry name" value="SKP1/BTB/POZ_sf"/>
</dbReference>
<dbReference type="PANTHER" id="PTHR47022">
    <property type="entry name" value="BTB AND MATH DOMAIN-CONTAINING PROTEIN 36-RELATED"/>
    <property type="match status" value="1"/>
</dbReference>
<feature type="domain" description="BTB" evidence="1">
    <location>
        <begin position="50"/>
        <end position="143"/>
    </location>
</feature>
<reference evidence="3" key="1">
    <citation type="submission" date="2016-11" db="UniProtKB">
        <authorList>
            <consortium name="WormBaseParasite"/>
        </authorList>
    </citation>
    <scope>IDENTIFICATION</scope>
</reference>
<dbReference type="SUPFAM" id="SSF54695">
    <property type="entry name" value="POZ domain"/>
    <property type="match status" value="1"/>
</dbReference>
<dbReference type="AlphaFoldDB" id="A0A1I7XTA6"/>
<proteinExistence type="predicted"/>
<name>A0A1I7XTA6_HETBA</name>
<evidence type="ECO:0000313" key="3">
    <source>
        <dbReference type="WBParaSite" id="Hba_21055"/>
    </source>
</evidence>
<dbReference type="InterPro" id="IPR000210">
    <property type="entry name" value="BTB/POZ_dom"/>
</dbReference>
<accession>A0A1I7XTA6</accession>
<protein>
    <submittedName>
        <fullName evidence="3">BTB domain-containing protein</fullName>
    </submittedName>
</protein>
<dbReference type="Gene3D" id="3.30.710.10">
    <property type="entry name" value="Potassium Channel Kv1.1, Chain A"/>
    <property type="match status" value="1"/>
</dbReference>
<evidence type="ECO:0000259" key="1">
    <source>
        <dbReference type="SMART" id="SM00225"/>
    </source>
</evidence>
<dbReference type="WBParaSite" id="Hba_21055">
    <property type="protein sequence ID" value="Hba_21055"/>
    <property type="gene ID" value="Hba_21055"/>
</dbReference>
<sequence>MKKMSQMMLQACGKFYSSEWNLERHRRESCPVKGKMSPTGENISDPLVGDEASVHVGHTLFMLSRSALSRASVYFAQLFALHDPAKGELRLELDATHFQSLLDVYNNAANLTHLNVDAVVEMSGRLKFTSVYECCERFIAEQLPQYSVMHAIRLAEQLKLTTIKQRLFDTISIDVFRSLAADEQYKKMGAELKAELLEKWGTFL</sequence>
<organism evidence="2 3">
    <name type="scientific">Heterorhabditis bacteriophora</name>
    <name type="common">Entomopathogenic nematode worm</name>
    <dbReference type="NCBI Taxonomy" id="37862"/>
    <lineage>
        <taxon>Eukaryota</taxon>
        <taxon>Metazoa</taxon>
        <taxon>Ecdysozoa</taxon>
        <taxon>Nematoda</taxon>
        <taxon>Chromadorea</taxon>
        <taxon>Rhabditida</taxon>
        <taxon>Rhabditina</taxon>
        <taxon>Rhabditomorpha</taxon>
        <taxon>Strongyloidea</taxon>
        <taxon>Heterorhabditidae</taxon>
        <taxon>Heterorhabditis</taxon>
    </lineage>
</organism>
<evidence type="ECO:0000313" key="2">
    <source>
        <dbReference type="Proteomes" id="UP000095283"/>
    </source>
</evidence>
<dbReference type="Proteomes" id="UP000095283">
    <property type="component" value="Unplaced"/>
</dbReference>
<dbReference type="Pfam" id="PF00651">
    <property type="entry name" value="BTB"/>
    <property type="match status" value="1"/>
</dbReference>